<dbReference type="Proteomes" id="UP000194225">
    <property type="component" value="Unassembled WGS sequence"/>
</dbReference>
<proteinExistence type="predicted"/>
<evidence type="ECO:0000313" key="2">
    <source>
        <dbReference type="EMBL" id="OSY41688.1"/>
    </source>
</evidence>
<accession>A0ABX3XS19</accession>
<dbReference type="EMBL" id="MIGA01000039">
    <property type="protein sequence ID" value="OSY41688.1"/>
    <property type="molecule type" value="Genomic_DNA"/>
</dbReference>
<reference evidence="2 3" key="1">
    <citation type="submission" date="2016-09" db="EMBL/GenBank/DDBJ databases">
        <title>Streptomyces platensis DSM40041, a candidate organism with high potential of specific P450 cytochromes.</title>
        <authorList>
            <person name="Grumaz C."/>
            <person name="Vainshtein Y."/>
            <person name="Kirstahler P."/>
            <person name="Sohn K."/>
        </authorList>
    </citation>
    <scope>NUCLEOTIDE SEQUENCE [LARGE SCALE GENOMIC DNA]</scope>
    <source>
        <strain evidence="2 3">DSM 40041</strain>
    </source>
</reference>
<keyword evidence="3" id="KW-1185">Reference proteome</keyword>
<gene>
    <name evidence="2" type="ORF">BG653_05051</name>
</gene>
<protein>
    <submittedName>
        <fullName evidence="2">Uncharacterized protein</fullName>
    </submittedName>
</protein>
<feature type="compositionally biased region" description="Basic residues" evidence="1">
    <location>
        <begin position="151"/>
        <end position="169"/>
    </location>
</feature>
<evidence type="ECO:0000313" key="3">
    <source>
        <dbReference type="Proteomes" id="UP000194225"/>
    </source>
</evidence>
<name>A0ABX3XS19_STRPT</name>
<feature type="region of interest" description="Disordered" evidence="1">
    <location>
        <begin position="229"/>
        <end position="254"/>
    </location>
</feature>
<feature type="compositionally biased region" description="Basic residues" evidence="1">
    <location>
        <begin position="1"/>
        <end position="17"/>
    </location>
</feature>
<sequence length="254" mass="26592">MWSAPHGRRDRRTRGRSRGLPSLPVMNSSVDRPAPEPPDTKAPGLMTPRAGRKQVTDRVPTLSPSTGTPSPIGTSMSNSTSRASATVRRWQRWRGAGSAPRHPGLLSCRPLGGAVVTGRQRGAARTPRAAVPPGPRGAPHPCRGVGLHGGPPRRHRPRAPRAQRARPGRAGHSPFGAKASPRTGVVVVAGTVWRHGQGPSRVKAEHVAAPGSDDLRRLAGAGPDELHVGTGFVNKVGPHQGQWTGGSSMRGPGT</sequence>
<feature type="compositionally biased region" description="Low complexity" evidence="1">
    <location>
        <begin position="60"/>
        <end position="75"/>
    </location>
</feature>
<evidence type="ECO:0000256" key="1">
    <source>
        <dbReference type="SAM" id="MobiDB-lite"/>
    </source>
</evidence>
<organism evidence="2 3">
    <name type="scientific">Streptomyces platensis</name>
    <dbReference type="NCBI Taxonomy" id="58346"/>
    <lineage>
        <taxon>Bacteria</taxon>
        <taxon>Bacillati</taxon>
        <taxon>Actinomycetota</taxon>
        <taxon>Actinomycetes</taxon>
        <taxon>Kitasatosporales</taxon>
        <taxon>Streptomycetaceae</taxon>
        <taxon>Streptomyces</taxon>
    </lineage>
</organism>
<comment type="caution">
    <text evidence="2">The sequence shown here is derived from an EMBL/GenBank/DDBJ whole genome shotgun (WGS) entry which is preliminary data.</text>
</comment>
<feature type="region of interest" description="Disordered" evidence="1">
    <location>
        <begin position="1"/>
        <end position="88"/>
    </location>
</feature>
<feature type="region of interest" description="Disordered" evidence="1">
    <location>
        <begin position="119"/>
        <end position="179"/>
    </location>
</feature>